<dbReference type="PANTHER" id="PTHR43023:SF3">
    <property type="entry name" value="PROTEIN TRIGALACTOSYLDIACYLGLYCEROL 3, CHLOROPLASTIC"/>
    <property type="match status" value="1"/>
</dbReference>
<dbReference type="SUPFAM" id="SSF52540">
    <property type="entry name" value="P-loop containing nucleoside triphosphate hydrolases"/>
    <property type="match status" value="1"/>
</dbReference>
<dbReference type="AlphaFoldDB" id="A0A2N9M7D1"/>
<keyword evidence="1" id="KW-0813">Transport</keyword>
<dbReference type="Pfam" id="PF00005">
    <property type="entry name" value="ABC_tran"/>
    <property type="match status" value="1"/>
</dbReference>
<dbReference type="PANTHER" id="PTHR43023">
    <property type="entry name" value="PROTEIN TRIGALACTOSYLDIACYLGLYCEROL 3, CHLOROPLASTIC"/>
    <property type="match status" value="1"/>
</dbReference>
<protein>
    <submittedName>
        <fullName evidence="3">Putative ribonucleotide transport ATP-binding protein mkl</fullName>
    </submittedName>
</protein>
<proteinExistence type="predicted"/>
<keyword evidence="3" id="KW-0067">ATP-binding</keyword>
<dbReference type="InterPro" id="IPR003439">
    <property type="entry name" value="ABC_transporter-like_ATP-bd"/>
</dbReference>
<dbReference type="Proteomes" id="UP000239735">
    <property type="component" value="Unassembled WGS sequence"/>
</dbReference>
<gene>
    <name evidence="3" type="ORF">SBA5_880026</name>
</gene>
<feature type="domain" description="ABC transporter" evidence="2">
    <location>
        <begin position="7"/>
        <end position="40"/>
    </location>
</feature>
<evidence type="ECO:0000256" key="1">
    <source>
        <dbReference type="ARBA" id="ARBA00022448"/>
    </source>
</evidence>
<sequence length="114" mass="12355">MEGDLEKMPSDISGGMQKRVGLARALALDPEILLLDEPTAGLDPISSGEIDGLILKLQRERRMASIVVTHDLHSARTIANSLALLNEGKVVIEGTFEGLQQSDIGFVKEFLQQS</sequence>
<keyword evidence="3" id="KW-0547">Nucleotide-binding</keyword>
<dbReference type="GO" id="GO:0005524">
    <property type="term" value="F:ATP binding"/>
    <property type="evidence" value="ECO:0007669"/>
    <property type="project" value="UniProtKB-KW"/>
</dbReference>
<dbReference type="Gene3D" id="3.40.50.300">
    <property type="entry name" value="P-loop containing nucleotide triphosphate hydrolases"/>
    <property type="match status" value="1"/>
</dbReference>
<evidence type="ECO:0000313" key="3">
    <source>
        <dbReference type="EMBL" id="SPE31358.1"/>
    </source>
</evidence>
<name>A0A2N9M7D1_9BACT</name>
<evidence type="ECO:0000259" key="2">
    <source>
        <dbReference type="Pfam" id="PF00005"/>
    </source>
</evidence>
<dbReference type="InterPro" id="IPR027417">
    <property type="entry name" value="P-loop_NTPase"/>
</dbReference>
<reference evidence="4" key="1">
    <citation type="submission" date="2018-02" db="EMBL/GenBank/DDBJ databases">
        <authorList>
            <person name="Hausmann B."/>
        </authorList>
    </citation>
    <scope>NUCLEOTIDE SEQUENCE [LARGE SCALE GENOMIC DNA]</scope>
    <source>
        <strain evidence="4">Peat soil MAG SbA5</strain>
    </source>
</reference>
<dbReference type="GO" id="GO:0016887">
    <property type="term" value="F:ATP hydrolysis activity"/>
    <property type="evidence" value="ECO:0007669"/>
    <property type="project" value="InterPro"/>
</dbReference>
<evidence type="ECO:0000313" key="4">
    <source>
        <dbReference type="Proteomes" id="UP000239735"/>
    </source>
</evidence>
<organism evidence="3 4">
    <name type="scientific">Candidatus Sulfuritelmatomonas gaucii</name>
    <dbReference type="NCBI Taxonomy" id="2043161"/>
    <lineage>
        <taxon>Bacteria</taxon>
        <taxon>Pseudomonadati</taxon>
        <taxon>Acidobacteriota</taxon>
        <taxon>Terriglobia</taxon>
        <taxon>Terriglobales</taxon>
        <taxon>Acidobacteriaceae</taxon>
        <taxon>Candidatus Sulfuritelmatomonas</taxon>
    </lineage>
</organism>
<accession>A0A2N9M7D1</accession>
<dbReference type="EMBL" id="OKRB01000150">
    <property type="protein sequence ID" value="SPE31358.1"/>
    <property type="molecule type" value="Genomic_DNA"/>
</dbReference>